<evidence type="ECO:0000313" key="2">
    <source>
        <dbReference type="Proteomes" id="UP000295247"/>
    </source>
</evidence>
<reference evidence="1 2" key="1">
    <citation type="submission" date="2019-03" db="EMBL/GenBank/DDBJ databases">
        <title>Genomic Encyclopedia of Type Strains, Phase IV (KMG-IV): sequencing the most valuable type-strain genomes for metagenomic binning, comparative biology and taxonomic classification.</title>
        <authorList>
            <person name="Goeker M."/>
        </authorList>
    </citation>
    <scope>NUCLEOTIDE SEQUENCE [LARGE SCALE GENOMIC DNA]</scope>
    <source>
        <strain evidence="1 2">DSM 203</strain>
    </source>
</reference>
<sequence length="431" mass="48241">MHKTADVFGISRDLPLNYVERKSADDLLVENLTREKHLVIFGSSKQGKTSLRKHCLPDENCIVIHCSNKWNISDINAAILKKAGFEITQSTSKTATGKSKIFAKISARIFGAGAEGGAEAERQVSEQTNKSPLELDPEDVNDIISALDSILFSRYIVLEDFHYLSTDAQRDFSVALKAFHEGSKYCFIIVGVWLEENRLTVYNGDLTGRVTSINADKWEIEEIQSVVSEGESLLNIKFDENFVNELLSHSQGSVYVVQESCYKCCIDSNVLQTEPQQKTIGNSENVVDIVQSVVSQQTGRFNSFITQFAEGFQTTTLEMYKWLLYPVLTASIEGLRAGLKYRNIRETLENNHPVRGDLNPGNITQALQSTAALQVKKEVKPIILDYDQTNLTLRVVDSSFLIWIDKQDRNDLLTLAGLPARAGSALTDRFR</sequence>
<gene>
    <name evidence="1" type="ORF">EDC29_108106</name>
</gene>
<dbReference type="RefSeq" id="WP_200189393.1">
    <property type="nucleotide sequence ID" value="NZ_NRRH01000042.1"/>
</dbReference>
<evidence type="ECO:0000313" key="1">
    <source>
        <dbReference type="EMBL" id="TCW34942.1"/>
    </source>
</evidence>
<accession>A0A4R4A7V2</accession>
<dbReference type="EMBL" id="SMDC01000008">
    <property type="protein sequence ID" value="TCW34942.1"/>
    <property type="molecule type" value="Genomic_DNA"/>
</dbReference>
<organism evidence="1 2">
    <name type="scientific">Marichromatium gracile</name>
    <name type="common">Chromatium gracile</name>
    <dbReference type="NCBI Taxonomy" id="1048"/>
    <lineage>
        <taxon>Bacteria</taxon>
        <taxon>Pseudomonadati</taxon>
        <taxon>Pseudomonadota</taxon>
        <taxon>Gammaproteobacteria</taxon>
        <taxon>Chromatiales</taxon>
        <taxon>Chromatiaceae</taxon>
        <taxon>Marichromatium</taxon>
    </lineage>
</organism>
<dbReference type="Gene3D" id="3.40.50.300">
    <property type="entry name" value="P-loop containing nucleotide triphosphate hydrolases"/>
    <property type="match status" value="1"/>
</dbReference>
<comment type="caution">
    <text evidence="1">The sequence shown here is derived from an EMBL/GenBank/DDBJ whole genome shotgun (WGS) entry which is preliminary data.</text>
</comment>
<proteinExistence type="predicted"/>
<dbReference type="Proteomes" id="UP000295247">
    <property type="component" value="Unassembled WGS sequence"/>
</dbReference>
<protein>
    <recommendedName>
        <fullName evidence="3">AAA domain-containing protein</fullName>
    </recommendedName>
</protein>
<dbReference type="InterPro" id="IPR027417">
    <property type="entry name" value="P-loop_NTPase"/>
</dbReference>
<evidence type="ECO:0008006" key="3">
    <source>
        <dbReference type="Google" id="ProtNLM"/>
    </source>
</evidence>
<dbReference type="SUPFAM" id="SSF52540">
    <property type="entry name" value="P-loop containing nucleoside triphosphate hydrolases"/>
    <property type="match status" value="1"/>
</dbReference>
<dbReference type="AlphaFoldDB" id="A0A4R4A7V2"/>
<name>A0A4R4A7V2_MARGR</name>